<feature type="domain" description="Carboxylesterase type B" evidence="4">
    <location>
        <begin position="4"/>
        <end position="405"/>
    </location>
</feature>
<evidence type="ECO:0000313" key="5">
    <source>
        <dbReference type="EMBL" id="OQD75228.1"/>
    </source>
</evidence>
<protein>
    <recommendedName>
        <fullName evidence="4">Carboxylesterase type B domain-containing protein</fullName>
    </recommendedName>
</protein>
<dbReference type="EMBL" id="MDYL01000008">
    <property type="protein sequence ID" value="OQD75228.1"/>
    <property type="molecule type" value="Genomic_DNA"/>
</dbReference>
<evidence type="ECO:0000259" key="4">
    <source>
        <dbReference type="Pfam" id="PF00135"/>
    </source>
</evidence>
<dbReference type="InterPro" id="IPR050654">
    <property type="entry name" value="AChE-related_enzymes"/>
</dbReference>
<comment type="caution">
    <text evidence="5">The sequence shown here is derived from an EMBL/GenBank/DDBJ whole genome shotgun (WGS) entry which is preliminary data.</text>
</comment>
<feature type="region of interest" description="Disordered" evidence="3">
    <location>
        <begin position="471"/>
        <end position="499"/>
    </location>
</feature>
<name>A0A1V6PDZ4_PENDC</name>
<feature type="region of interest" description="Disordered" evidence="3">
    <location>
        <begin position="438"/>
        <end position="457"/>
    </location>
</feature>
<reference evidence="6" key="1">
    <citation type="journal article" date="2017" name="Nat. Microbiol.">
        <title>Global analysis of biosynthetic gene clusters reveals vast potential of secondary metabolite production in Penicillium species.</title>
        <authorList>
            <person name="Nielsen J.C."/>
            <person name="Grijseels S."/>
            <person name="Prigent S."/>
            <person name="Ji B."/>
            <person name="Dainat J."/>
            <person name="Nielsen K.F."/>
            <person name="Frisvad J.C."/>
            <person name="Workman M."/>
            <person name="Nielsen J."/>
        </authorList>
    </citation>
    <scope>NUCLEOTIDE SEQUENCE [LARGE SCALE GENOMIC DNA]</scope>
    <source>
        <strain evidence="6">IBT 11843</strain>
    </source>
</reference>
<dbReference type="OrthoDB" id="408631at2759"/>
<dbReference type="AlphaFoldDB" id="A0A1V6PDZ4"/>
<organism evidence="5 6">
    <name type="scientific">Penicillium decumbens</name>
    <dbReference type="NCBI Taxonomy" id="69771"/>
    <lineage>
        <taxon>Eukaryota</taxon>
        <taxon>Fungi</taxon>
        <taxon>Dikarya</taxon>
        <taxon>Ascomycota</taxon>
        <taxon>Pezizomycotina</taxon>
        <taxon>Eurotiomycetes</taxon>
        <taxon>Eurotiomycetidae</taxon>
        <taxon>Eurotiales</taxon>
        <taxon>Aspergillaceae</taxon>
        <taxon>Penicillium</taxon>
    </lineage>
</organism>
<dbReference type="PANTHER" id="PTHR43918">
    <property type="entry name" value="ACETYLCHOLINESTERASE"/>
    <property type="match status" value="1"/>
</dbReference>
<feature type="compositionally biased region" description="Low complexity" evidence="3">
    <location>
        <begin position="471"/>
        <end position="490"/>
    </location>
</feature>
<evidence type="ECO:0000256" key="1">
    <source>
        <dbReference type="ARBA" id="ARBA00005964"/>
    </source>
</evidence>
<accession>A0A1V6PDZ4</accession>
<evidence type="ECO:0000313" key="6">
    <source>
        <dbReference type="Proteomes" id="UP000191522"/>
    </source>
</evidence>
<evidence type="ECO:0000256" key="2">
    <source>
        <dbReference type="ARBA" id="ARBA00022801"/>
    </source>
</evidence>
<dbReference type="PANTHER" id="PTHR43918:SF4">
    <property type="entry name" value="CARBOXYLIC ESTER HYDROLASE"/>
    <property type="match status" value="1"/>
</dbReference>
<dbReference type="Gene3D" id="3.40.50.1820">
    <property type="entry name" value="alpha/beta hydrolase"/>
    <property type="match status" value="1"/>
</dbReference>
<evidence type="ECO:0000256" key="3">
    <source>
        <dbReference type="SAM" id="MobiDB-lite"/>
    </source>
</evidence>
<proteinExistence type="inferred from homology"/>
<dbReference type="Proteomes" id="UP000191522">
    <property type="component" value="Unassembled WGS sequence"/>
</dbReference>
<keyword evidence="6" id="KW-1185">Reference proteome</keyword>
<dbReference type="GO" id="GO:0052689">
    <property type="term" value="F:carboxylic ester hydrolase activity"/>
    <property type="evidence" value="ECO:0007669"/>
    <property type="project" value="TreeGrafter"/>
</dbReference>
<dbReference type="STRING" id="69771.A0A1V6PDZ4"/>
<comment type="similarity">
    <text evidence="1">Belongs to the type-B carboxylesterase/lipase family.</text>
</comment>
<dbReference type="GO" id="GO:0017000">
    <property type="term" value="P:antibiotic biosynthetic process"/>
    <property type="evidence" value="ECO:0007669"/>
    <property type="project" value="UniProtKB-ARBA"/>
</dbReference>
<dbReference type="InterPro" id="IPR029058">
    <property type="entry name" value="AB_hydrolase_fold"/>
</dbReference>
<dbReference type="SUPFAM" id="SSF53474">
    <property type="entry name" value="alpha/beta-Hydrolases"/>
    <property type="match status" value="1"/>
</dbReference>
<sequence length="696" mass="77502">MESKQPKLKLPVWFFIQGGGYAFNGDQNFNGSEVIARSNHSMVFVQINYRVGAFGFLASEEIRENGDLNVGLLDQQKALHWVQKYIHLFAGDREHVVIHGDSAGAGSIAYHLTAYGGKSEGLFVGGIAESPFLSTHRTVAESESQYTRFVENAQCSEDTDTLACLRSKDTATLQAADQLSRFPGTTEIPLWYFLPVIDGTFSPDDLYTMFEQGRVARVPVIVGDDNDEGTRFTPNVSTSTGFLNFIQANYPRLTWADLQVIKWMYPPNKQFPLHAKYFGAAEEAYGESTFTCPGIEITSSLATHLSPFKAWYYRYNVRDAQLEDAGLGVEHVAEESAIYGPGNAKPCDNCSYMTYNKPMVPIVMDYWISFILSLDPNTYKNPAAPEWKPWGTGGGQRLRFQLDATAKPASVADSPASTTEPTTTEPRTIEIHTIETSTTGTPTHTTRHHTIGTPATRNHTIETPTIETPTIETPTIETPTTRTPATGTPTAENPTMEPPPEGVYYDTPELGIAAVNAFARDHGYALTTRRSKRTKKGVLKTIRLCCDRGREYDTRWQKKQGNTLVRETTTATNGCQFGISLRLEHEINKWRLQHDEVTVHNHGPSDPSSHSIHRRLELAQKASIIDHKIRMGYTARQILASLRAEDPRSVLIAQDIYNRRKKLNSSGSLRPSEKLNVESSGLHTYTEPLNEAFKGP</sequence>
<dbReference type="GO" id="GO:0072330">
    <property type="term" value="P:monocarboxylic acid biosynthetic process"/>
    <property type="evidence" value="ECO:0007669"/>
    <property type="project" value="UniProtKB-ARBA"/>
</dbReference>
<dbReference type="Pfam" id="PF00135">
    <property type="entry name" value="COesterase"/>
    <property type="match status" value="1"/>
</dbReference>
<dbReference type="InterPro" id="IPR002018">
    <property type="entry name" value="CarbesteraseB"/>
</dbReference>
<gene>
    <name evidence="5" type="ORF">PENDEC_c008G05192</name>
</gene>
<keyword evidence="2" id="KW-0378">Hydrolase</keyword>